<organism evidence="8 9">
    <name type="scientific">Lithohypha guttulata</name>
    <dbReference type="NCBI Taxonomy" id="1690604"/>
    <lineage>
        <taxon>Eukaryota</taxon>
        <taxon>Fungi</taxon>
        <taxon>Dikarya</taxon>
        <taxon>Ascomycota</taxon>
        <taxon>Pezizomycotina</taxon>
        <taxon>Eurotiomycetes</taxon>
        <taxon>Chaetothyriomycetidae</taxon>
        <taxon>Chaetothyriales</taxon>
        <taxon>Trichomeriaceae</taxon>
        <taxon>Lithohypha</taxon>
    </lineage>
</organism>
<dbReference type="PIRSF" id="PIRSF015840">
    <property type="entry name" value="DUF284_TM_euk"/>
    <property type="match status" value="1"/>
</dbReference>
<evidence type="ECO:0000313" key="8">
    <source>
        <dbReference type="EMBL" id="KAK5079480.1"/>
    </source>
</evidence>
<comment type="similarity">
    <text evidence="2 6">Belongs to the CDC50/LEM3 family.</text>
</comment>
<comment type="subcellular location">
    <subcellularLocation>
        <location evidence="1">Membrane</location>
        <topology evidence="1">Multi-pass membrane protein</topology>
    </subcellularLocation>
</comment>
<dbReference type="PANTHER" id="PTHR10926">
    <property type="entry name" value="CELL CYCLE CONTROL PROTEIN 50"/>
    <property type="match status" value="1"/>
</dbReference>
<evidence type="ECO:0000256" key="2">
    <source>
        <dbReference type="ARBA" id="ARBA00009457"/>
    </source>
</evidence>
<dbReference type="EMBL" id="JAVRRG010000193">
    <property type="protein sequence ID" value="KAK5079480.1"/>
    <property type="molecule type" value="Genomic_DNA"/>
</dbReference>
<evidence type="ECO:0000256" key="7">
    <source>
        <dbReference type="SAM" id="Phobius"/>
    </source>
</evidence>
<evidence type="ECO:0000256" key="6">
    <source>
        <dbReference type="PIRNR" id="PIRNR015840"/>
    </source>
</evidence>
<name>A0ABR0JZH1_9EURO</name>
<protein>
    <submittedName>
        <fullName evidence="8">Alkylphosphocholine resistance protein lem3</fullName>
    </submittedName>
</protein>
<dbReference type="PANTHER" id="PTHR10926:SF0">
    <property type="entry name" value="CDC50, ISOFORM A"/>
    <property type="match status" value="1"/>
</dbReference>
<accession>A0ABR0JZH1</accession>
<evidence type="ECO:0000313" key="9">
    <source>
        <dbReference type="Proteomes" id="UP001345013"/>
    </source>
</evidence>
<feature type="transmembrane region" description="Helical" evidence="7">
    <location>
        <begin position="318"/>
        <end position="343"/>
    </location>
</feature>
<dbReference type="InterPro" id="IPR005045">
    <property type="entry name" value="CDC50/LEM3_fam"/>
</dbReference>
<evidence type="ECO:0000256" key="1">
    <source>
        <dbReference type="ARBA" id="ARBA00004141"/>
    </source>
</evidence>
<evidence type="ECO:0000256" key="4">
    <source>
        <dbReference type="ARBA" id="ARBA00022989"/>
    </source>
</evidence>
<dbReference type="Proteomes" id="UP001345013">
    <property type="component" value="Unassembled WGS sequence"/>
</dbReference>
<evidence type="ECO:0000256" key="3">
    <source>
        <dbReference type="ARBA" id="ARBA00022692"/>
    </source>
</evidence>
<keyword evidence="5 6" id="KW-0472">Membrane</keyword>
<keyword evidence="9" id="KW-1185">Reference proteome</keyword>
<keyword evidence="4 7" id="KW-1133">Transmembrane helix</keyword>
<sequence length="373" mass="41287">MGPELTLRRPILTPKTVLPIFFAVGIIFAPIGGLLLWASSTVQELSIDYTNCGEAGDTFVQIDDRYVHSSFKSSNTTSRPQWRSETQTVTPQFGVDQEDTPVCTIQFTLPNDIGPPVYLYYRLTNFYQNHRRYVKSLDLNQLKGRALAGNEMSNSACSPLATAEGGKPYYPCGLIANSIFNDTIISPTLVSSSGGQTSQNYSMTKEGIAWASDMQLYGETAYSNDDVVPPPNWQKRFPNGYTTDNPIPNLSEYEEFAVWMRTAGLPTFSKLALRNDADVMVAGTYQIEIYDFFDVKSYGGTKNLLLSTRTVMGGKNNFLGIAYLVVGALCMVLGVLFTIAHLIKPRKLGDHTYLSWNNDTAPTATTTGRDTER</sequence>
<feature type="transmembrane region" description="Helical" evidence="7">
    <location>
        <begin position="20"/>
        <end position="38"/>
    </location>
</feature>
<evidence type="ECO:0000256" key="5">
    <source>
        <dbReference type="ARBA" id="ARBA00023136"/>
    </source>
</evidence>
<reference evidence="8 9" key="1">
    <citation type="submission" date="2023-08" db="EMBL/GenBank/DDBJ databases">
        <title>Black Yeasts Isolated from many extreme environments.</title>
        <authorList>
            <person name="Coleine C."/>
            <person name="Stajich J.E."/>
            <person name="Selbmann L."/>
        </authorList>
    </citation>
    <scope>NUCLEOTIDE SEQUENCE [LARGE SCALE GENOMIC DNA]</scope>
    <source>
        <strain evidence="8 9">CCFEE 5885</strain>
    </source>
</reference>
<gene>
    <name evidence="8" type="primary">LEM3</name>
    <name evidence="8" type="ORF">LTR24_009240</name>
</gene>
<proteinExistence type="inferred from homology"/>
<comment type="caution">
    <text evidence="8">The sequence shown here is derived from an EMBL/GenBank/DDBJ whole genome shotgun (WGS) entry which is preliminary data.</text>
</comment>
<dbReference type="Pfam" id="PF03381">
    <property type="entry name" value="CDC50"/>
    <property type="match status" value="1"/>
</dbReference>
<keyword evidence="3 7" id="KW-0812">Transmembrane</keyword>